<dbReference type="Proteomes" id="UP001281147">
    <property type="component" value="Unassembled WGS sequence"/>
</dbReference>
<evidence type="ECO:0000313" key="1">
    <source>
        <dbReference type="EMBL" id="KAK3704439.1"/>
    </source>
</evidence>
<dbReference type="EMBL" id="JAUTXU010000139">
    <property type="protein sequence ID" value="KAK3704439.1"/>
    <property type="molecule type" value="Genomic_DNA"/>
</dbReference>
<sequence length="398" mass="43254">MRLLAAVPAVLCAVALILSFLCLFAGSKKNFMEDYAIVTLNTSRIGQNLEIFDDLDLRRRSFDPLSTGEDVVNSADEAIGNVEPQNRAKATTTTGTFDHFTAEAGGAAKSATAKAGSIYSEATEAAGSALSKAEQFSDETTTWLKKEGKEITDEIEAGVEKLQDKVEDAIKNALHSFAEILGVHDFYSAHVMDFCEGFYVPGALPNATLDRSSIHKNVTGCSNMTAMYHFDPASEISKELNESTNGVIDLSQIDWPDDLEDALNALKRAANVMFVLYCLGIAFIFLALIGSIAGLFLEGRASAASNVLIDSVAFLSIMIASALITFIAKHATKFINKYGEDISISATRGNKFLALTWASTALVFVAMVAWIGLFFYGRRGEKGVKRTQEKYEMAEYER</sequence>
<gene>
    <name evidence="1" type="ORF">LTR37_013862</name>
</gene>
<keyword evidence="2" id="KW-1185">Reference proteome</keyword>
<proteinExistence type="predicted"/>
<organism evidence="1 2">
    <name type="scientific">Vermiconidia calcicola</name>
    <dbReference type="NCBI Taxonomy" id="1690605"/>
    <lineage>
        <taxon>Eukaryota</taxon>
        <taxon>Fungi</taxon>
        <taxon>Dikarya</taxon>
        <taxon>Ascomycota</taxon>
        <taxon>Pezizomycotina</taxon>
        <taxon>Dothideomycetes</taxon>
        <taxon>Dothideomycetidae</taxon>
        <taxon>Mycosphaerellales</taxon>
        <taxon>Extremaceae</taxon>
        <taxon>Vermiconidia</taxon>
    </lineage>
</organism>
<reference evidence="1" key="1">
    <citation type="submission" date="2023-07" db="EMBL/GenBank/DDBJ databases">
        <title>Black Yeasts Isolated from many extreme environments.</title>
        <authorList>
            <person name="Coleine C."/>
            <person name="Stajich J.E."/>
            <person name="Selbmann L."/>
        </authorList>
    </citation>
    <scope>NUCLEOTIDE SEQUENCE</scope>
    <source>
        <strain evidence="1">CCFEE 5714</strain>
    </source>
</reference>
<name>A0ACC3MVB8_9PEZI</name>
<accession>A0ACC3MVB8</accession>
<evidence type="ECO:0000313" key="2">
    <source>
        <dbReference type="Proteomes" id="UP001281147"/>
    </source>
</evidence>
<comment type="caution">
    <text evidence="1">The sequence shown here is derived from an EMBL/GenBank/DDBJ whole genome shotgun (WGS) entry which is preliminary data.</text>
</comment>
<protein>
    <submittedName>
        <fullName evidence="1">Uncharacterized protein</fullName>
    </submittedName>
</protein>